<evidence type="ECO:0000256" key="3">
    <source>
        <dbReference type="ARBA" id="ARBA00023163"/>
    </source>
</evidence>
<dbReference type="InterPro" id="IPR050109">
    <property type="entry name" value="HTH-type_TetR-like_transc_reg"/>
</dbReference>
<evidence type="ECO:0000313" key="7">
    <source>
        <dbReference type="Proteomes" id="UP000076717"/>
    </source>
</evidence>
<dbReference type="Proteomes" id="UP000076717">
    <property type="component" value="Unassembled WGS sequence"/>
</dbReference>
<organism evidence="6 7">
    <name type="scientific">Rathayibacter tanaceti</name>
    <dbReference type="NCBI Taxonomy" id="1671680"/>
    <lineage>
        <taxon>Bacteria</taxon>
        <taxon>Bacillati</taxon>
        <taxon>Actinomycetota</taxon>
        <taxon>Actinomycetes</taxon>
        <taxon>Micrococcales</taxon>
        <taxon>Microbacteriaceae</taxon>
        <taxon>Rathayibacter</taxon>
    </lineage>
</organism>
<dbReference type="InterPro" id="IPR036271">
    <property type="entry name" value="Tet_transcr_reg_TetR-rel_C_sf"/>
</dbReference>
<dbReference type="Gene3D" id="1.10.10.60">
    <property type="entry name" value="Homeodomain-like"/>
    <property type="match status" value="1"/>
</dbReference>
<dbReference type="Pfam" id="PF16859">
    <property type="entry name" value="TetR_C_11"/>
    <property type="match status" value="1"/>
</dbReference>
<dbReference type="InterPro" id="IPR001647">
    <property type="entry name" value="HTH_TetR"/>
</dbReference>
<keyword evidence="1" id="KW-0805">Transcription regulation</keyword>
<dbReference type="SUPFAM" id="SSF48498">
    <property type="entry name" value="Tetracyclin repressor-like, C-terminal domain"/>
    <property type="match status" value="1"/>
</dbReference>
<protein>
    <submittedName>
        <fullName evidence="6">Bacterial regulatory protein, tetR family</fullName>
    </submittedName>
</protein>
<dbReference type="PANTHER" id="PTHR30055">
    <property type="entry name" value="HTH-TYPE TRANSCRIPTIONAL REGULATOR RUTR"/>
    <property type="match status" value="1"/>
</dbReference>
<keyword evidence="3" id="KW-0804">Transcription</keyword>
<feature type="domain" description="Tetracyclin repressor-like C-terminal" evidence="5">
    <location>
        <begin position="45"/>
        <end position="155"/>
    </location>
</feature>
<keyword evidence="7" id="KW-1185">Reference proteome</keyword>
<evidence type="ECO:0000259" key="4">
    <source>
        <dbReference type="Pfam" id="PF00440"/>
    </source>
</evidence>
<name>A0A162GPG4_9MICO</name>
<feature type="domain" description="HTH tetR-type" evidence="4">
    <location>
        <begin position="2"/>
        <end position="31"/>
    </location>
</feature>
<dbReference type="Pfam" id="PF00440">
    <property type="entry name" value="TetR_N"/>
    <property type="match status" value="1"/>
</dbReference>
<dbReference type="GO" id="GO:0000976">
    <property type="term" value="F:transcription cis-regulatory region binding"/>
    <property type="evidence" value="ECO:0007669"/>
    <property type="project" value="TreeGrafter"/>
</dbReference>
<dbReference type="GO" id="GO:0003700">
    <property type="term" value="F:DNA-binding transcription factor activity"/>
    <property type="evidence" value="ECO:0007669"/>
    <property type="project" value="TreeGrafter"/>
</dbReference>
<dbReference type="InterPro" id="IPR011075">
    <property type="entry name" value="TetR_C"/>
</dbReference>
<reference evidence="6 7" key="1">
    <citation type="submission" date="2015-08" db="EMBL/GenBank/DDBJ databases">
        <title>Draft Genome Sequence of Rathayibacter sp. Strain VKM Ac-2596 Isolated from Leaf Gall Induced by Plant-Parasitic Nematodes.</title>
        <authorList>
            <person name="Vasilenko O.V."/>
            <person name="Starodumova I.P."/>
            <person name="Tarlachkov S.V."/>
            <person name="Dorofeeva L.V."/>
            <person name="Evtushenko L.I."/>
        </authorList>
    </citation>
    <scope>NUCLEOTIDE SEQUENCE [LARGE SCALE GENOMIC DNA]</scope>
    <source>
        <strain evidence="6 7">VKM Ac-2596</strain>
    </source>
</reference>
<dbReference type="PANTHER" id="PTHR30055:SF148">
    <property type="entry name" value="TETR-FAMILY TRANSCRIPTIONAL REGULATOR"/>
    <property type="match status" value="1"/>
</dbReference>
<dbReference type="AlphaFoldDB" id="A0A162GPG4"/>
<dbReference type="EMBL" id="LIIN01000074">
    <property type="protein sequence ID" value="KZX20758.1"/>
    <property type="molecule type" value="Genomic_DNA"/>
</dbReference>
<evidence type="ECO:0000256" key="2">
    <source>
        <dbReference type="ARBA" id="ARBA00023125"/>
    </source>
</evidence>
<evidence type="ECO:0000259" key="5">
    <source>
        <dbReference type="Pfam" id="PF16859"/>
    </source>
</evidence>
<accession>A0A162GPG4</accession>
<dbReference type="RefSeq" id="WP_236713624.1">
    <property type="nucleotide sequence ID" value="NZ_LIIN01000074.1"/>
</dbReference>
<sequence length="167" mass="18011">MTIDMVAARAKAGKATVYRRWESKAELVLEALSCLRGADLAEDSLPDTGSLRGDLVALVKPHAIVDAERKLRIMSGVVAMISKAPELADAVRTAIVEPRARANRLLLRRAIARGEVSADIDVEQLALVTPSMVAYRVLLLREPVTRDYLISLIDGVMLPAAGVRADG</sequence>
<gene>
    <name evidence="6" type="ORF">ACH61_02115</name>
</gene>
<dbReference type="InterPro" id="IPR009057">
    <property type="entry name" value="Homeodomain-like_sf"/>
</dbReference>
<comment type="caution">
    <text evidence="6">The sequence shown here is derived from an EMBL/GenBank/DDBJ whole genome shotgun (WGS) entry which is preliminary data.</text>
</comment>
<evidence type="ECO:0000256" key="1">
    <source>
        <dbReference type="ARBA" id="ARBA00023015"/>
    </source>
</evidence>
<proteinExistence type="predicted"/>
<evidence type="ECO:0000313" key="6">
    <source>
        <dbReference type="EMBL" id="KZX20758.1"/>
    </source>
</evidence>
<dbReference type="SUPFAM" id="SSF46689">
    <property type="entry name" value="Homeodomain-like"/>
    <property type="match status" value="1"/>
</dbReference>
<dbReference type="Gene3D" id="1.10.357.10">
    <property type="entry name" value="Tetracycline Repressor, domain 2"/>
    <property type="match status" value="1"/>
</dbReference>
<keyword evidence="2" id="KW-0238">DNA-binding</keyword>